<gene>
    <name evidence="2" type="ORF">NSU_4623</name>
</gene>
<dbReference type="EMBL" id="AGFM01000081">
    <property type="protein sequence ID" value="EHJ58432.1"/>
    <property type="molecule type" value="Genomic_DNA"/>
</dbReference>
<organism evidence="2 3">
    <name type="scientific">Novosphingobium pentaromativorans US6-1</name>
    <dbReference type="NCBI Taxonomy" id="1088721"/>
    <lineage>
        <taxon>Bacteria</taxon>
        <taxon>Pseudomonadati</taxon>
        <taxon>Pseudomonadota</taxon>
        <taxon>Alphaproteobacteria</taxon>
        <taxon>Sphingomonadales</taxon>
        <taxon>Sphingomonadaceae</taxon>
        <taxon>Novosphingobium</taxon>
    </lineage>
</organism>
<feature type="compositionally biased region" description="Basic and acidic residues" evidence="1">
    <location>
        <begin position="132"/>
        <end position="141"/>
    </location>
</feature>
<dbReference type="Proteomes" id="UP000004030">
    <property type="component" value="Unassembled WGS sequence"/>
</dbReference>
<evidence type="ECO:0000256" key="1">
    <source>
        <dbReference type="SAM" id="MobiDB-lite"/>
    </source>
</evidence>
<dbReference type="eggNOG" id="ENOG5032KKX">
    <property type="taxonomic scope" value="Bacteria"/>
</dbReference>
<reference evidence="2 3" key="1">
    <citation type="journal article" date="2012" name="J. Bacteriol.">
        <title>Genome sequence of benzo(a)pyrene-degrading bacterium Novosphingobium pentaromativorans US6-1.</title>
        <authorList>
            <person name="Luo Y.R."/>
            <person name="Kang S.G."/>
            <person name="Kim S.J."/>
            <person name="Kim M.R."/>
            <person name="Li N."/>
            <person name="Lee J.H."/>
            <person name="Kwon K.K."/>
        </authorList>
    </citation>
    <scope>NUCLEOTIDE SEQUENCE [LARGE SCALE GENOMIC DNA]</scope>
    <source>
        <strain evidence="2 3">US6-1</strain>
    </source>
</reference>
<dbReference type="KEGG" id="npn:JI59_24150"/>
<dbReference type="NCBIfam" id="TIGR03741">
    <property type="entry name" value="PRTRC_E"/>
    <property type="match status" value="1"/>
</dbReference>
<comment type="caution">
    <text evidence="2">The sequence shown here is derived from an EMBL/GenBank/DDBJ whole genome shotgun (WGS) entry which is preliminary data.</text>
</comment>
<dbReference type="InterPro" id="IPR022273">
    <property type="entry name" value="PRTRC_protein-E"/>
</dbReference>
<feature type="region of interest" description="Disordered" evidence="1">
    <location>
        <begin position="90"/>
        <end position="141"/>
    </location>
</feature>
<proteinExistence type="predicted"/>
<evidence type="ECO:0000313" key="3">
    <source>
        <dbReference type="Proteomes" id="UP000004030"/>
    </source>
</evidence>
<accession>G6EJV2</accession>
<name>G6EJV2_9SPHN</name>
<sequence length="141" mass="14439">MLISNLLPLLARYSLGFDLVAGPEDTVTLTVIPRKVEGAAHKLETGETRPISLTASAAEIDAELAKGEDGALGQLITIRKTLADQLAEQREAADAARTAAAEAAKAKAATSTPKPASTAAKVPATASPPADAKAEEPASLW</sequence>
<dbReference type="AlphaFoldDB" id="G6EJV2"/>
<protein>
    <submittedName>
        <fullName evidence="2">PRTRC system protein E</fullName>
    </submittedName>
</protein>
<keyword evidence="3" id="KW-1185">Reference proteome</keyword>
<feature type="compositionally biased region" description="Low complexity" evidence="1">
    <location>
        <begin position="95"/>
        <end position="121"/>
    </location>
</feature>
<dbReference type="RefSeq" id="WP_007015530.1">
    <property type="nucleotide sequence ID" value="NZ_AGFM01000081.1"/>
</dbReference>
<evidence type="ECO:0000313" key="2">
    <source>
        <dbReference type="EMBL" id="EHJ58432.1"/>
    </source>
</evidence>
<dbReference type="PATRIC" id="fig|1088721.3.peg.4542"/>
<dbReference type="OrthoDB" id="7509662at2"/>